<protein>
    <submittedName>
        <fullName evidence="2">Uncharacterized protein</fullName>
    </submittedName>
</protein>
<feature type="coiled-coil region" evidence="1">
    <location>
        <begin position="46"/>
        <end position="80"/>
    </location>
</feature>
<accession>A0A6M8HYF1</accession>
<sequence>MTDDEPNSGLSGWAGVTLGRMWAEHERSTDDTLAWFANRRNPQASLADYQAAIQALATQNQALADEILHLKKKLAVSERNYNALDAWADQAQAELRENNRNRS</sequence>
<dbReference type="KEGG" id="lck:HN018_23280"/>
<name>A0A6M8HYF1_9PROT</name>
<dbReference type="AlphaFoldDB" id="A0A6M8HYF1"/>
<organism evidence="2 3">
    <name type="scientific">Lichenicola cladoniae</name>
    <dbReference type="NCBI Taxonomy" id="1484109"/>
    <lineage>
        <taxon>Bacteria</taxon>
        <taxon>Pseudomonadati</taxon>
        <taxon>Pseudomonadota</taxon>
        <taxon>Alphaproteobacteria</taxon>
        <taxon>Acetobacterales</taxon>
        <taxon>Acetobacteraceae</taxon>
        <taxon>Lichenicola</taxon>
    </lineage>
</organism>
<reference evidence="2 3" key="1">
    <citation type="journal article" date="2014" name="World J. Microbiol. Biotechnol.">
        <title>Biodiversity and physiological characteristics of Antarctic and Arctic lichens-associated bacteria.</title>
        <authorList>
            <person name="Lee Y.M."/>
            <person name="Kim E.H."/>
            <person name="Lee H.K."/>
            <person name="Hong S.G."/>
        </authorList>
    </citation>
    <scope>NUCLEOTIDE SEQUENCE [LARGE SCALE GENOMIC DNA]</scope>
    <source>
        <strain evidence="2 3">PAMC 26569</strain>
        <plasmid evidence="2">unnamed1</plasmid>
    </source>
</reference>
<keyword evidence="3" id="KW-1185">Reference proteome</keyword>
<geneLocation type="plasmid" evidence="2 3">
    <name>unnamed1</name>
</geneLocation>
<dbReference type="EMBL" id="CP053709">
    <property type="protein sequence ID" value="QKE93111.1"/>
    <property type="molecule type" value="Genomic_DNA"/>
</dbReference>
<evidence type="ECO:0000313" key="2">
    <source>
        <dbReference type="EMBL" id="QKE93111.1"/>
    </source>
</evidence>
<evidence type="ECO:0000256" key="1">
    <source>
        <dbReference type="SAM" id="Coils"/>
    </source>
</evidence>
<dbReference type="Proteomes" id="UP000500767">
    <property type="component" value="Plasmid unnamed1"/>
</dbReference>
<gene>
    <name evidence="2" type="ORF">HN018_23280</name>
</gene>
<evidence type="ECO:0000313" key="3">
    <source>
        <dbReference type="Proteomes" id="UP000500767"/>
    </source>
</evidence>
<keyword evidence="2" id="KW-0614">Plasmid</keyword>
<keyword evidence="1" id="KW-0175">Coiled coil</keyword>
<proteinExistence type="predicted"/>
<dbReference type="RefSeq" id="WP_171833913.1">
    <property type="nucleotide sequence ID" value="NZ_CP053709.1"/>
</dbReference>